<keyword evidence="2" id="KW-0677">Repeat</keyword>
<dbReference type="Pfam" id="PF01484">
    <property type="entry name" value="Col_cuticle_N"/>
    <property type="match status" value="1"/>
</dbReference>
<sequence>MSSEDPKQIAYETESLRKVAFFGIAVSTIATLTAIVAVPMLYNYMQHVQSSLQSEVEFCAHRSNGLWDEYQRFEGVSGVAGRIKREAYHRAIGGARRASKVRRQSYGGDAAVGGFGGSAGGSCCSCGVGAAVPYIRLGRTAVCRISSPFMYIWMISIWMFSLLVVYAMMHNNCRYKYTVADEHYILNCQTVTVVNLPPPKGIQTVKLCLLNVYLHPIQNRLILEMSGLFYKY</sequence>
<keyword evidence="3" id="KW-1015">Disulfide bond</keyword>
<keyword evidence="4" id="KW-0472">Membrane</keyword>
<organism evidence="6 7">
    <name type="scientific">Caenorhabditis tropicalis</name>
    <dbReference type="NCBI Taxonomy" id="1561998"/>
    <lineage>
        <taxon>Eukaryota</taxon>
        <taxon>Metazoa</taxon>
        <taxon>Ecdysozoa</taxon>
        <taxon>Nematoda</taxon>
        <taxon>Chromadorea</taxon>
        <taxon>Rhabditida</taxon>
        <taxon>Rhabditina</taxon>
        <taxon>Rhabditomorpha</taxon>
        <taxon>Rhabditoidea</taxon>
        <taxon>Rhabditidae</taxon>
        <taxon>Peloderinae</taxon>
        <taxon>Caenorhabditis</taxon>
    </lineage>
</organism>
<proteinExistence type="predicted"/>
<dbReference type="SMART" id="SM01088">
    <property type="entry name" value="Col_cuticle_N"/>
    <property type="match status" value="1"/>
</dbReference>
<keyword evidence="4" id="KW-1133">Transmembrane helix</keyword>
<dbReference type="WBParaSite" id="Csp11.Scaffold536.g3318.t2">
    <property type="protein sequence ID" value="Csp11.Scaffold536.g3318.t2"/>
    <property type="gene ID" value="Csp11.Scaffold536.g3318"/>
</dbReference>
<dbReference type="GO" id="GO:0042302">
    <property type="term" value="F:structural constituent of cuticle"/>
    <property type="evidence" value="ECO:0007669"/>
    <property type="project" value="InterPro"/>
</dbReference>
<keyword evidence="6" id="KW-1185">Reference proteome</keyword>
<name>A0A1I7T818_9PELO</name>
<reference evidence="7" key="1">
    <citation type="submission" date="2016-11" db="UniProtKB">
        <authorList>
            <consortium name="WormBaseParasite"/>
        </authorList>
    </citation>
    <scope>IDENTIFICATION</scope>
</reference>
<evidence type="ECO:0000256" key="1">
    <source>
        <dbReference type="ARBA" id="ARBA00011518"/>
    </source>
</evidence>
<dbReference type="PANTHER" id="PTHR31406">
    <property type="entry name" value="PROTEIN CBG06702-RELATED"/>
    <property type="match status" value="1"/>
</dbReference>
<keyword evidence="4" id="KW-0812">Transmembrane</keyword>
<feature type="domain" description="Nematode cuticle collagen N-terminal" evidence="5">
    <location>
        <begin position="18"/>
        <end position="70"/>
    </location>
</feature>
<dbReference type="Proteomes" id="UP000095282">
    <property type="component" value="Unplaced"/>
</dbReference>
<dbReference type="PANTHER" id="PTHR31406:SF6">
    <property type="entry name" value="G-PROTEIN COUPLED RECEPTORS FAMILY 1 PROFILE DOMAIN-CONTAINING PROTEIN"/>
    <property type="match status" value="1"/>
</dbReference>
<dbReference type="STRING" id="1561998.A0A1I7T818"/>
<comment type="subunit">
    <text evidence="1">Collagen polypeptide chains are complexed within the cuticle by disulfide bonds and other types of covalent cross-links.</text>
</comment>
<dbReference type="InterPro" id="IPR002486">
    <property type="entry name" value="Col_cuticle_N"/>
</dbReference>
<feature type="transmembrane region" description="Helical" evidence="4">
    <location>
        <begin position="149"/>
        <end position="169"/>
    </location>
</feature>
<evidence type="ECO:0000313" key="7">
    <source>
        <dbReference type="WBParaSite" id="Csp11.Scaffold536.g3318.t2"/>
    </source>
</evidence>
<evidence type="ECO:0000259" key="5">
    <source>
        <dbReference type="SMART" id="SM01088"/>
    </source>
</evidence>
<dbReference type="AlphaFoldDB" id="A0A1I7T818"/>
<dbReference type="InterPro" id="IPR006874">
    <property type="entry name" value="DUF621"/>
</dbReference>
<evidence type="ECO:0000256" key="2">
    <source>
        <dbReference type="ARBA" id="ARBA00022737"/>
    </source>
</evidence>
<evidence type="ECO:0000313" key="6">
    <source>
        <dbReference type="Proteomes" id="UP000095282"/>
    </source>
</evidence>
<evidence type="ECO:0000256" key="3">
    <source>
        <dbReference type="ARBA" id="ARBA00023157"/>
    </source>
</evidence>
<dbReference type="Pfam" id="PF04789">
    <property type="entry name" value="DUF621"/>
    <property type="match status" value="1"/>
</dbReference>
<feature type="transmembrane region" description="Helical" evidence="4">
    <location>
        <begin position="20"/>
        <end position="42"/>
    </location>
</feature>
<accession>A0A1I7T818</accession>
<evidence type="ECO:0000256" key="4">
    <source>
        <dbReference type="SAM" id="Phobius"/>
    </source>
</evidence>
<dbReference type="eggNOG" id="KOG3544">
    <property type="taxonomic scope" value="Eukaryota"/>
</dbReference>
<protein>
    <submittedName>
        <fullName evidence="7">Col_cuticle_N domain-containing protein</fullName>
    </submittedName>
</protein>